<dbReference type="PANTHER" id="PTHR30137">
    <property type="entry name" value="LUCIFERASE-LIKE MONOOXYGENASE"/>
    <property type="match status" value="1"/>
</dbReference>
<keyword evidence="2 4" id="KW-0503">Monooxygenase</keyword>
<dbReference type="GO" id="GO:0005829">
    <property type="term" value="C:cytosol"/>
    <property type="evidence" value="ECO:0007669"/>
    <property type="project" value="TreeGrafter"/>
</dbReference>
<dbReference type="GO" id="GO:0016705">
    <property type="term" value="F:oxidoreductase activity, acting on paired donors, with incorporation or reduction of molecular oxygen"/>
    <property type="evidence" value="ECO:0007669"/>
    <property type="project" value="InterPro"/>
</dbReference>
<dbReference type="Pfam" id="PF00296">
    <property type="entry name" value="Bac_luciferase"/>
    <property type="match status" value="1"/>
</dbReference>
<sequence>MTADRPSTPGHVPGVDTSSPGVPAGVAAAVDVFLLAGQFPGQSAREALDHCVDYALAAERAGFGGVWLAEHHFIRYGRCASAPTLAGYLLGRTSTLTVGTAAAILSNRHPVALAEDALLLDAVSGGRFRLGVARGGPWVDLEVFGTGLPRYEHGFPEAMDVLLSALDGSVSAAGEFFDFRPVDLGLSTRGAGPVGAAGVVGATGAGSSTVWVAATSPGTVELAAARGLPLLLGVHDDDVSKIALLERYRAAGGPADAPHASAHLVGDPDALRRSMPGWLATTADYVRLVPGAGRDPAAYLEHLLAISPVGTVEECVARLRASAAATGVRRQLLLVEGAGDPAAVLAIIASLGSALSLDAIPG</sequence>
<dbReference type="PANTHER" id="PTHR30137:SF8">
    <property type="entry name" value="BLR5498 PROTEIN"/>
    <property type="match status" value="1"/>
</dbReference>
<evidence type="ECO:0000313" key="4">
    <source>
        <dbReference type="EMBL" id="MBG6138239.1"/>
    </source>
</evidence>
<gene>
    <name evidence="4" type="ORF">IW245_004433</name>
</gene>
<evidence type="ECO:0000256" key="2">
    <source>
        <dbReference type="ARBA" id="ARBA00023033"/>
    </source>
</evidence>
<dbReference type="InterPro" id="IPR050766">
    <property type="entry name" value="Bact_Lucif_Oxidored"/>
</dbReference>
<dbReference type="InterPro" id="IPR036661">
    <property type="entry name" value="Luciferase-like_sf"/>
</dbReference>
<dbReference type="AlphaFoldDB" id="A0A8J7GTI0"/>
<dbReference type="EMBL" id="JADOUF010000001">
    <property type="protein sequence ID" value="MBG6138239.1"/>
    <property type="molecule type" value="Genomic_DNA"/>
</dbReference>
<protein>
    <submittedName>
        <fullName evidence="4">Alkanesulfonate monooxygenase SsuD/methylene tetrahydromethanopterin reductase-like flavin-dependent oxidoreductase (Luciferase family)</fullName>
    </submittedName>
</protein>
<dbReference type="Gene3D" id="3.20.20.30">
    <property type="entry name" value="Luciferase-like domain"/>
    <property type="match status" value="1"/>
</dbReference>
<dbReference type="RefSeq" id="WP_233473052.1">
    <property type="nucleotide sequence ID" value="NZ_BONS01000017.1"/>
</dbReference>
<proteinExistence type="predicted"/>
<dbReference type="InterPro" id="IPR011251">
    <property type="entry name" value="Luciferase-like_dom"/>
</dbReference>
<keyword evidence="5" id="KW-1185">Reference proteome</keyword>
<dbReference type="Proteomes" id="UP000622552">
    <property type="component" value="Unassembled WGS sequence"/>
</dbReference>
<dbReference type="GO" id="GO:0004497">
    <property type="term" value="F:monooxygenase activity"/>
    <property type="evidence" value="ECO:0007669"/>
    <property type="project" value="UniProtKB-KW"/>
</dbReference>
<name>A0A8J7GTI0_9ACTN</name>
<keyword evidence="1" id="KW-0560">Oxidoreductase</keyword>
<evidence type="ECO:0000256" key="1">
    <source>
        <dbReference type="ARBA" id="ARBA00023002"/>
    </source>
</evidence>
<feature type="domain" description="Luciferase-like" evidence="3">
    <location>
        <begin position="31"/>
        <end position="329"/>
    </location>
</feature>
<accession>A0A8J7GTI0</accession>
<reference evidence="4" key="1">
    <citation type="submission" date="2020-11" db="EMBL/GenBank/DDBJ databases">
        <title>Sequencing the genomes of 1000 actinobacteria strains.</title>
        <authorList>
            <person name="Klenk H.-P."/>
        </authorList>
    </citation>
    <scope>NUCLEOTIDE SEQUENCE</scope>
    <source>
        <strain evidence="4">DSM 45356</strain>
    </source>
</reference>
<organism evidence="4 5">
    <name type="scientific">Longispora fulva</name>
    <dbReference type="NCBI Taxonomy" id="619741"/>
    <lineage>
        <taxon>Bacteria</taxon>
        <taxon>Bacillati</taxon>
        <taxon>Actinomycetota</taxon>
        <taxon>Actinomycetes</taxon>
        <taxon>Micromonosporales</taxon>
        <taxon>Micromonosporaceae</taxon>
        <taxon>Longispora</taxon>
    </lineage>
</organism>
<dbReference type="SUPFAM" id="SSF51679">
    <property type="entry name" value="Bacterial luciferase-like"/>
    <property type="match status" value="1"/>
</dbReference>
<evidence type="ECO:0000313" key="5">
    <source>
        <dbReference type="Proteomes" id="UP000622552"/>
    </source>
</evidence>
<evidence type="ECO:0000259" key="3">
    <source>
        <dbReference type="Pfam" id="PF00296"/>
    </source>
</evidence>
<comment type="caution">
    <text evidence="4">The sequence shown here is derived from an EMBL/GenBank/DDBJ whole genome shotgun (WGS) entry which is preliminary data.</text>
</comment>